<keyword evidence="3" id="KW-1185">Reference proteome</keyword>
<proteinExistence type="predicted"/>
<reference evidence="3" key="1">
    <citation type="submission" date="2024-06" db="EMBL/GenBank/DDBJ databases">
        <title>Multi-omics analyses provide insights into the biosynthesis of the anticancer antibiotic pleurotin in Hohenbuehelia grisea.</title>
        <authorList>
            <person name="Weaver J.A."/>
            <person name="Alberti F."/>
        </authorList>
    </citation>
    <scope>NUCLEOTIDE SEQUENCE [LARGE SCALE GENOMIC DNA]</scope>
    <source>
        <strain evidence="3">T-177</strain>
    </source>
</reference>
<accession>A0ABR3JWW1</accession>
<dbReference type="Pfam" id="PF19291">
    <property type="entry name" value="TREH_N"/>
    <property type="match status" value="1"/>
</dbReference>
<organism evidence="2 3">
    <name type="scientific">Hohenbuehelia grisea</name>
    <dbReference type="NCBI Taxonomy" id="104357"/>
    <lineage>
        <taxon>Eukaryota</taxon>
        <taxon>Fungi</taxon>
        <taxon>Dikarya</taxon>
        <taxon>Basidiomycota</taxon>
        <taxon>Agaricomycotina</taxon>
        <taxon>Agaricomycetes</taxon>
        <taxon>Agaricomycetidae</taxon>
        <taxon>Agaricales</taxon>
        <taxon>Pleurotineae</taxon>
        <taxon>Pleurotaceae</taxon>
        <taxon>Hohenbuehelia</taxon>
    </lineage>
</organism>
<protein>
    <recommendedName>
        <fullName evidence="1">Trehalase-like N-terminal domain-containing protein</fullName>
    </recommendedName>
</protein>
<dbReference type="Proteomes" id="UP001556367">
    <property type="component" value="Unassembled WGS sequence"/>
</dbReference>
<dbReference type="EMBL" id="JASNQZ010000001">
    <property type="protein sequence ID" value="KAL0960423.1"/>
    <property type="molecule type" value="Genomic_DNA"/>
</dbReference>
<evidence type="ECO:0000313" key="2">
    <source>
        <dbReference type="EMBL" id="KAL0960423.1"/>
    </source>
</evidence>
<gene>
    <name evidence="2" type="ORF">HGRIS_005466</name>
</gene>
<dbReference type="InterPro" id="IPR045582">
    <property type="entry name" value="Trehalase-like_N"/>
</dbReference>
<evidence type="ECO:0000259" key="1">
    <source>
        <dbReference type="Pfam" id="PF19291"/>
    </source>
</evidence>
<feature type="domain" description="Trehalase-like N-terminal" evidence="1">
    <location>
        <begin position="13"/>
        <end position="87"/>
    </location>
</feature>
<comment type="caution">
    <text evidence="2">The sequence shown here is derived from an EMBL/GenBank/DDBJ whole genome shotgun (WGS) entry which is preliminary data.</text>
</comment>
<name>A0ABR3JWW1_9AGAR</name>
<evidence type="ECO:0000313" key="3">
    <source>
        <dbReference type="Proteomes" id="UP001556367"/>
    </source>
</evidence>
<sequence>MNTHNPQEERDYVAIADHGLIGNLRTAALVSIDGSVESYCVPNFDSPSIFARILDKDKGGHFSITPTISFTTKQNYLPSSNVLQTKCVLLPTPPY</sequence>